<sequence>MATTTSATSSIIATLGVGSGIDFAAMATNLAQAQFAARTDRLTNQAETLERQISAASALKSSILQLAASVGDRVRGGDLSTQPTIANASVAAVSRGTASNTASYTLEVTQLAAAQTLTTPPYAAATSPTGSGTLTLRFGTVAGAGFTPDPAQAAVDITVPSGATLADVAGLINGANAGVTAYVANGANGAQLVLKGKEGAVNGFVLEAAETVGEEGLAALAWTPAAAPERLLASAGNAAYKLDGVAMTATSNAINDAAPGLNLKLTGTNPGAPTTIRFSEPNAAVTTFMQDLTAALNELASGLNDVVNPQTGDLARDYGARALRRSLSSLAGSIVMPGAAQGTPATLADLGLATNRDGTFRLDTARLSATLKASPDGVAAMFTTGLFGVYATMDKLARSVSATSDPGSLGGSIARYTAKKTQVSTDQTKLIESQEKLRAQLAQRFAGVDSRVGASKSTLTFLQNQIDAWNASRN</sequence>
<evidence type="ECO:0000259" key="6">
    <source>
        <dbReference type="Pfam" id="PF02465"/>
    </source>
</evidence>
<keyword evidence="8" id="KW-0282">Flagellum</keyword>
<evidence type="ECO:0000256" key="5">
    <source>
        <dbReference type="RuleBase" id="RU362066"/>
    </source>
</evidence>
<dbReference type="InterPro" id="IPR040026">
    <property type="entry name" value="FliD"/>
</dbReference>
<feature type="domain" description="Flagellar hook-associated protein 2 C-terminal" evidence="7">
    <location>
        <begin position="235"/>
        <end position="452"/>
    </location>
</feature>
<dbReference type="AlphaFoldDB" id="A0A918RNG7"/>
<accession>A0A918RNG7</accession>
<keyword evidence="5" id="KW-0964">Secreted</keyword>
<protein>
    <recommendedName>
        <fullName evidence="5">Flagellar hook-associated protein 2</fullName>
        <shortName evidence="5">HAP2</shortName>
    </recommendedName>
    <alternativeName>
        <fullName evidence="5">Flagellar cap protein</fullName>
    </alternativeName>
</protein>
<dbReference type="Pfam" id="PF07195">
    <property type="entry name" value="FliD_C"/>
    <property type="match status" value="1"/>
</dbReference>
<reference evidence="8" key="2">
    <citation type="submission" date="2020-09" db="EMBL/GenBank/DDBJ databases">
        <authorList>
            <person name="Sun Q."/>
            <person name="Kim S."/>
        </authorList>
    </citation>
    <scope>NUCLEOTIDE SEQUENCE</scope>
    <source>
        <strain evidence="8">KCTC 32422</strain>
    </source>
</reference>
<comment type="subcellular location">
    <subcellularLocation>
        <location evidence="5">Secreted</location>
    </subcellularLocation>
    <subcellularLocation>
        <location evidence="5">Bacterial flagellum</location>
    </subcellularLocation>
</comment>
<dbReference type="GO" id="GO:0009424">
    <property type="term" value="C:bacterial-type flagellum hook"/>
    <property type="evidence" value="ECO:0007669"/>
    <property type="project" value="UniProtKB-UniRule"/>
</dbReference>
<dbReference type="GO" id="GO:0005576">
    <property type="term" value="C:extracellular region"/>
    <property type="evidence" value="ECO:0007669"/>
    <property type="project" value="UniProtKB-SubCell"/>
</dbReference>
<comment type="subunit">
    <text evidence="2 5">Homopentamer.</text>
</comment>
<comment type="similarity">
    <text evidence="1 5">Belongs to the FliD family.</text>
</comment>
<dbReference type="Proteomes" id="UP000634139">
    <property type="component" value="Unassembled WGS sequence"/>
</dbReference>
<comment type="caution">
    <text evidence="8">The sequence shown here is derived from an EMBL/GenBank/DDBJ whole genome shotgun (WGS) entry which is preliminary data.</text>
</comment>
<dbReference type="GO" id="GO:0007155">
    <property type="term" value="P:cell adhesion"/>
    <property type="evidence" value="ECO:0007669"/>
    <property type="project" value="InterPro"/>
</dbReference>
<keyword evidence="4 5" id="KW-0975">Bacterial flagellum</keyword>
<feature type="coiled-coil region" evidence="5">
    <location>
        <begin position="32"/>
        <end position="59"/>
    </location>
</feature>
<evidence type="ECO:0000313" key="8">
    <source>
        <dbReference type="EMBL" id="GHA05959.1"/>
    </source>
</evidence>
<dbReference type="InterPro" id="IPR010809">
    <property type="entry name" value="FliD_C"/>
</dbReference>
<dbReference type="GO" id="GO:0071973">
    <property type="term" value="P:bacterial-type flagellum-dependent cell motility"/>
    <property type="evidence" value="ECO:0007669"/>
    <property type="project" value="TreeGrafter"/>
</dbReference>
<keyword evidence="3 5" id="KW-0175">Coiled coil</keyword>
<keyword evidence="9" id="KW-1185">Reference proteome</keyword>
<dbReference type="EMBL" id="BMZD01000009">
    <property type="protein sequence ID" value="GHA05959.1"/>
    <property type="molecule type" value="Genomic_DNA"/>
</dbReference>
<reference evidence="8" key="1">
    <citation type="journal article" date="2014" name="Int. J. Syst. Evol. Microbiol.">
        <title>Complete genome sequence of Corynebacterium casei LMG S-19264T (=DSM 44701T), isolated from a smear-ripened cheese.</title>
        <authorList>
            <consortium name="US DOE Joint Genome Institute (JGI-PGF)"/>
            <person name="Walter F."/>
            <person name="Albersmeier A."/>
            <person name="Kalinowski J."/>
            <person name="Ruckert C."/>
        </authorList>
    </citation>
    <scope>NUCLEOTIDE SEQUENCE</scope>
    <source>
        <strain evidence="8">KCTC 32422</strain>
    </source>
</reference>
<proteinExistence type="inferred from homology"/>
<comment type="function">
    <text evidence="5">Required for morphogenesis and for the elongation of the flagellar filament by facilitating polymerization of the flagellin monomers at the tip of growing filament. Forms a capping structure, which prevents flagellin subunits (transported through the central channel of the flagellum) from leaking out without polymerization at the distal end.</text>
</comment>
<dbReference type="Pfam" id="PF02465">
    <property type="entry name" value="FliD_N"/>
    <property type="match status" value="1"/>
</dbReference>
<dbReference type="PANTHER" id="PTHR30288:SF0">
    <property type="entry name" value="FLAGELLAR HOOK-ASSOCIATED PROTEIN 2"/>
    <property type="match status" value="1"/>
</dbReference>
<keyword evidence="8" id="KW-0969">Cilium</keyword>
<dbReference type="PANTHER" id="PTHR30288">
    <property type="entry name" value="FLAGELLAR CAP/ASSEMBLY PROTEIN FLID"/>
    <property type="match status" value="1"/>
</dbReference>
<name>A0A918RNG7_9SPHN</name>
<gene>
    <name evidence="8" type="primary">fliD</name>
    <name evidence="8" type="ORF">GCM10011617_28650</name>
</gene>
<evidence type="ECO:0000256" key="4">
    <source>
        <dbReference type="ARBA" id="ARBA00023143"/>
    </source>
</evidence>
<dbReference type="RefSeq" id="WP_189542747.1">
    <property type="nucleotide sequence ID" value="NZ_BMZD01000009.1"/>
</dbReference>
<evidence type="ECO:0000256" key="1">
    <source>
        <dbReference type="ARBA" id="ARBA00009764"/>
    </source>
</evidence>
<feature type="domain" description="Flagellar hook-associated protein 2 N-terminal" evidence="6">
    <location>
        <begin position="19"/>
        <end position="115"/>
    </location>
</feature>
<dbReference type="GO" id="GO:0009421">
    <property type="term" value="C:bacterial-type flagellum filament cap"/>
    <property type="evidence" value="ECO:0007669"/>
    <property type="project" value="InterPro"/>
</dbReference>
<keyword evidence="8" id="KW-0966">Cell projection</keyword>
<evidence type="ECO:0000259" key="7">
    <source>
        <dbReference type="Pfam" id="PF07195"/>
    </source>
</evidence>
<evidence type="ECO:0000256" key="3">
    <source>
        <dbReference type="ARBA" id="ARBA00023054"/>
    </source>
</evidence>
<dbReference type="Pfam" id="PF07196">
    <property type="entry name" value="Flagellin_IN"/>
    <property type="match status" value="1"/>
</dbReference>
<evidence type="ECO:0000256" key="2">
    <source>
        <dbReference type="ARBA" id="ARBA00011255"/>
    </source>
</evidence>
<evidence type="ECO:0000313" key="9">
    <source>
        <dbReference type="Proteomes" id="UP000634139"/>
    </source>
</evidence>
<organism evidence="8 9">
    <name type="scientific">Novosphingobium arvoryzae</name>
    <dbReference type="NCBI Taxonomy" id="1256514"/>
    <lineage>
        <taxon>Bacteria</taxon>
        <taxon>Pseudomonadati</taxon>
        <taxon>Pseudomonadota</taxon>
        <taxon>Alphaproteobacteria</taxon>
        <taxon>Sphingomonadales</taxon>
        <taxon>Sphingomonadaceae</taxon>
        <taxon>Novosphingobium</taxon>
    </lineage>
</organism>
<dbReference type="InterPro" id="IPR003481">
    <property type="entry name" value="FliD_N"/>
</dbReference>
<dbReference type="InterPro" id="IPR010810">
    <property type="entry name" value="Flagellin_hook_IN_motif"/>
</dbReference>